<evidence type="ECO:0000313" key="3">
    <source>
        <dbReference type="Proteomes" id="UP000444721"/>
    </source>
</evidence>
<dbReference type="EMBL" id="VFQX01000009">
    <property type="protein sequence ID" value="KAF0982663.1"/>
    <property type="molecule type" value="Genomic_DNA"/>
</dbReference>
<evidence type="ECO:0000313" key="2">
    <source>
        <dbReference type="EMBL" id="KAF0982663.1"/>
    </source>
</evidence>
<feature type="compositionally biased region" description="Low complexity" evidence="1">
    <location>
        <begin position="45"/>
        <end position="72"/>
    </location>
</feature>
<accession>A0A6A5BX53</accession>
<feature type="region of interest" description="Disordered" evidence="1">
    <location>
        <begin position="319"/>
        <end position="438"/>
    </location>
</feature>
<evidence type="ECO:0000256" key="1">
    <source>
        <dbReference type="SAM" id="MobiDB-lite"/>
    </source>
</evidence>
<comment type="caution">
    <text evidence="2">The sequence shown here is derived from an EMBL/GenBank/DDBJ whole genome shotgun (WGS) entry which is preliminary data.</text>
</comment>
<dbReference type="AlphaFoldDB" id="A0A6A5BX53"/>
<feature type="region of interest" description="Disordered" evidence="1">
    <location>
        <begin position="1"/>
        <end position="72"/>
    </location>
</feature>
<proteinExistence type="predicted"/>
<dbReference type="OrthoDB" id="10260164at2759"/>
<reference evidence="2 3" key="1">
    <citation type="journal article" date="2019" name="Sci. Rep.">
        <title>Nanopore sequencing improves the draft genome of the human pathogenic amoeba Naegleria fowleri.</title>
        <authorList>
            <person name="Liechti N."/>
            <person name="Schurch N."/>
            <person name="Bruggmann R."/>
            <person name="Wittwer M."/>
        </authorList>
    </citation>
    <scope>NUCLEOTIDE SEQUENCE [LARGE SCALE GENOMIC DNA]</scope>
    <source>
        <strain evidence="2 3">ATCC 30894</strain>
    </source>
</reference>
<dbReference type="VEuPathDB" id="AmoebaDB:NF0119940"/>
<dbReference type="Proteomes" id="UP000444721">
    <property type="component" value="Unassembled WGS sequence"/>
</dbReference>
<keyword evidence="3" id="KW-1185">Reference proteome</keyword>
<gene>
    <name evidence="2" type="ORF">FDP41_011593</name>
</gene>
<dbReference type="GeneID" id="68118808"/>
<dbReference type="VEuPathDB" id="AmoebaDB:FDP41_011593"/>
<protein>
    <submittedName>
        <fullName evidence="2">Uncharacterized protein</fullName>
    </submittedName>
</protein>
<dbReference type="OMA" id="MERYSMC"/>
<organism evidence="2 3">
    <name type="scientific">Naegleria fowleri</name>
    <name type="common">Brain eating amoeba</name>
    <dbReference type="NCBI Taxonomy" id="5763"/>
    <lineage>
        <taxon>Eukaryota</taxon>
        <taxon>Discoba</taxon>
        <taxon>Heterolobosea</taxon>
        <taxon>Tetramitia</taxon>
        <taxon>Eutetramitia</taxon>
        <taxon>Vahlkampfiidae</taxon>
        <taxon>Naegleria</taxon>
    </lineage>
</organism>
<dbReference type="VEuPathDB" id="AmoebaDB:NfTy_017870"/>
<feature type="compositionally biased region" description="Polar residues" evidence="1">
    <location>
        <begin position="376"/>
        <end position="388"/>
    </location>
</feature>
<feature type="compositionally biased region" description="Polar residues" evidence="1">
    <location>
        <begin position="347"/>
        <end position="358"/>
    </location>
</feature>
<feature type="compositionally biased region" description="Polar residues" evidence="1">
    <location>
        <begin position="397"/>
        <end position="407"/>
    </location>
</feature>
<feature type="compositionally biased region" description="Polar residues" evidence="1">
    <location>
        <begin position="33"/>
        <end position="44"/>
    </location>
</feature>
<feature type="region of interest" description="Disordered" evidence="1">
    <location>
        <begin position="200"/>
        <end position="220"/>
    </location>
</feature>
<name>A0A6A5BX53_NAEFO</name>
<dbReference type="RefSeq" id="XP_044567376.1">
    <property type="nucleotide sequence ID" value="XM_044702018.1"/>
</dbReference>
<sequence>MGSKVSRISGGGAAATPGTWSATFHNNNNNMNAHTVTHSADSLPSSTSSNPMTTENTSNTTSNNHNNNTMTTTCTTDTVSSDILMDEEMYAALINHANLNAPMHLPPSQRVVYSKIKQCILFEDIHNDEYIMERYSMCLSDPKAMLDTYLNLDNTITKQWDERVKLLEQEQFNTATTTITASCMNDQNHQVVTSSCEGHVNGSETHLSTPNEQKAQPTSVTTNAKNMHLFSPQFYELITSAKKSQTILEEEGGDEVKKVLNFDIGLSQLSLSTTDGGNHQVIARVFEDLIHGEDDLKSCPSTPPHSVFTPSNKHLAVDETIQQQQQQQHHSGNISSEKKEVKWSSDIVVTTESPASSTPHKKALNSPSLDIGGPHQPSTIIENDSLIATSPPPSTHVVLSSSTLHTYSTPTQPPPSLSSQQQPFHSTPTPKSNHLTRSSAVTDIPIMNTFEGTSAMVGTSNGGVAISNSELVTNTQNSLTGTLSEEDSLRDWWVSNPTLEKSIKIKLIVTDMHHHNKTKQTIRQIISPLLSPSTILPAFGMFHTALVISEFKLEWTDSSLCIPRKLTSQSSFFSADIEEITTASDLEDIVKKIAQVICRWNSTMIYSERRRKKKKKNSTKSTSLKNYPNTGNCQDFIFDILESIGKKDVLEKLMSSDSPMGHYMRDMRKYGRCSMELKMNHLFRDKFGIKEKVVKFATHRDLDLFVKQLEHVDPDFKHTHKNEWILLKGFDRAFWIRYLAYKDKEELRPLYEKQENVFDMTDLDMSVDDSCMIASSSSNHRYCEILACPFDDPTKSLSIILKP</sequence>
<feature type="compositionally biased region" description="Polar residues" evidence="1">
    <location>
        <begin position="424"/>
        <end position="438"/>
    </location>
</feature>